<dbReference type="RefSeq" id="WP_216455735.1">
    <property type="nucleotide sequence ID" value="NZ_JAHLQL010000001.1"/>
</dbReference>
<gene>
    <name evidence="1" type="ORF">KQI89_02255</name>
</gene>
<evidence type="ECO:0000313" key="2">
    <source>
        <dbReference type="Proteomes" id="UP000736583"/>
    </source>
</evidence>
<dbReference type="Proteomes" id="UP000736583">
    <property type="component" value="Unassembled WGS sequence"/>
</dbReference>
<reference evidence="1 2" key="1">
    <citation type="submission" date="2021-06" db="EMBL/GenBank/DDBJ databases">
        <authorList>
            <person name="Sun Q."/>
            <person name="Li D."/>
        </authorList>
    </citation>
    <scope>NUCLEOTIDE SEQUENCE [LARGE SCALE GENOMIC DNA]</scope>
    <source>
        <strain evidence="1 2">MSJ-4</strain>
    </source>
</reference>
<dbReference type="EMBL" id="JAHLQL010000001">
    <property type="protein sequence ID" value="MBU5590577.1"/>
    <property type="molecule type" value="Genomic_DNA"/>
</dbReference>
<proteinExistence type="predicted"/>
<protein>
    <submittedName>
        <fullName evidence="1">Nucleotidyltransferase family protein</fullName>
    </submittedName>
</protein>
<sequence length="110" mass="13167">MSNLYPFRKVSNNENNLEFKVDFRYSLDDTLDKKAVEDIINSYEENGCAQHEHVLIHLCTHFYDQAKHTYNIYTAKDFNLIKLCDIREYIIHFMDNESLIKMVKFAKNTH</sequence>
<evidence type="ECO:0000313" key="1">
    <source>
        <dbReference type="EMBL" id="MBU5590577.1"/>
    </source>
</evidence>
<name>A0ABS6EWH6_9CLOT</name>
<keyword evidence="2" id="KW-1185">Reference proteome</keyword>
<comment type="caution">
    <text evidence="1">The sequence shown here is derived from an EMBL/GenBank/DDBJ whole genome shotgun (WGS) entry which is preliminary data.</text>
</comment>
<accession>A0ABS6EWH6</accession>
<organism evidence="1 2">
    <name type="scientific">Clostridium simiarum</name>
    <dbReference type="NCBI Taxonomy" id="2841506"/>
    <lineage>
        <taxon>Bacteria</taxon>
        <taxon>Bacillati</taxon>
        <taxon>Bacillota</taxon>
        <taxon>Clostridia</taxon>
        <taxon>Eubacteriales</taxon>
        <taxon>Clostridiaceae</taxon>
        <taxon>Clostridium</taxon>
    </lineage>
</organism>